<name>A0A1E7FYY3_9STRA</name>
<feature type="region of interest" description="Disordered" evidence="1">
    <location>
        <begin position="90"/>
        <end position="134"/>
    </location>
</feature>
<keyword evidence="3" id="KW-1185">Reference proteome</keyword>
<dbReference type="EMBL" id="KV784353">
    <property type="protein sequence ID" value="OEU23360.1"/>
    <property type="molecule type" value="Genomic_DNA"/>
</dbReference>
<dbReference type="Proteomes" id="UP000095751">
    <property type="component" value="Unassembled WGS sequence"/>
</dbReference>
<proteinExistence type="predicted"/>
<dbReference type="InParanoid" id="A0A1E7FYY3"/>
<organism evidence="2 3">
    <name type="scientific">Fragilariopsis cylindrus CCMP1102</name>
    <dbReference type="NCBI Taxonomy" id="635003"/>
    <lineage>
        <taxon>Eukaryota</taxon>
        <taxon>Sar</taxon>
        <taxon>Stramenopiles</taxon>
        <taxon>Ochrophyta</taxon>
        <taxon>Bacillariophyta</taxon>
        <taxon>Bacillariophyceae</taxon>
        <taxon>Bacillariophycidae</taxon>
        <taxon>Bacillariales</taxon>
        <taxon>Bacillariaceae</taxon>
        <taxon>Fragilariopsis</taxon>
    </lineage>
</organism>
<accession>A0A1E7FYY3</accession>
<dbReference type="KEGG" id="fcy:FRACYDRAFT_233533"/>
<dbReference type="AlphaFoldDB" id="A0A1E7FYY3"/>
<evidence type="ECO:0000256" key="1">
    <source>
        <dbReference type="SAM" id="MobiDB-lite"/>
    </source>
</evidence>
<gene>
    <name evidence="2" type="ORF">FRACYDRAFT_233533</name>
</gene>
<feature type="compositionally biased region" description="Gly residues" evidence="1">
    <location>
        <begin position="110"/>
        <end position="125"/>
    </location>
</feature>
<protein>
    <submittedName>
        <fullName evidence="2">Uncharacterized protein</fullName>
    </submittedName>
</protein>
<evidence type="ECO:0000313" key="2">
    <source>
        <dbReference type="EMBL" id="OEU23360.1"/>
    </source>
</evidence>
<sequence length="164" mass="17839">MVLPIAHQVYIAFGVYGQPHELTLGYFIPLSCITPFTTFKCEEHIPSAPKSCPGIGPMHIKLRLYHLIGTLYMLVWVRMPESGVVLVATNSKKDDGEDDYDDNDDNKLSGLGGSGSDGSVSGSGSGSDSEDMEDSGDEACLYLIQGMHELVMVNHVLVQEVHHD</sequence>
<evidence type="ECO:0000313" key="3">
    <source>
        <dbReference type="Proteomes" id="UP000095751"/>
    </source>
</evidence>
<reference evidence="2 3" key="1">
    <citation type="submission" date="2016-09" db="EMBL/GenBank/DDBJ databases">
        <title>Extensive genetic diversity and differential bi-allelic expression allows diatom success in the polar Southern Ocean.</title>
        <authorList>
            <consortium name="DOE Joint Genome Institute"/>
            <person name="Mock T."/>
            <person name="Otillar R.P."/>
            <person name="Strauss J."/>
            <person name="Dupont C."/>
            <person name="Frickenhaus S."/>
            <person name="Maumus F."/>
            <person name="Mcmullan M."/>
            <person name="Sanges R."/>
            <person name="Schmutz J."/>
            <person name="Toseland A."/>
            <person name="Valas R."/>
            <person name="Veluchamy A."/>
            <person name="Ward B.J."/>
            <person name="Allen A."/>
            <person name="Barry K."/>
            <person name="Falciatore A."/>
            <person name="Ferrante M."/>
            <person name="Fortunato A.E."/>
            <person name="Gloeckner G."/>
            <person name="Gruber A."/>
            <person name="Hipkin R."/>
            <person name="Janech M."/>
            <person name="Kroth P."/>
            <person name="Leese F."/>
            <person name="Lindquist E."/>
            <person name="Lyon B.R."/>
            <person name="Martin J."/>
            <person name="Mayer C."/>
            <person name="Parker M."/>
            <person name="Quesneville H."/>
            <person name="Raymond J."/>
            <person name="Uhlig C."/>
            <person name="Valentin K.U."/>
            <person name="Worden A.Z."/>
            <person name="Armbrust E.V."/>
            <person name="Bowler C."/>
            <person name="Green B."/>
            <person name="Moulton V."/>
            <person name="Van Oosterhout C."/>
            <person name="Grigoriev I."/>
        </authorList>
    </citation>
    <scope>NUCLEOTIDE SEQUENCE [LARGE SCALE GENOMIC DNA]</scope>
    <source>
        <strain evidence="2 3">CCMP1102</strain>
    </source>
</reference>